<gene>
    <name evidence="2" type="ORF">ABMZ61_10</name>
</gene>
<dbReference type="Pfam" id="PF16083">
    <property type="entry name" value="Phage_holin_3_3"/>
    <property type="match status" value="1"/>
</dbReference>
<protein>
    <submittedName>
        <fullName evidence="2">Holin</fullName>
    </submittedName>
</protein>
<dbReference type="InterPro" id="IPR032126">
    <property type="entry name" value="LydA_holin"/>
</dbReference>
<sequence>MRNMIELLNDPGWWWWLKLTGYAAFSAAGGFLGELLRTMDQGRIQWSRSVVQGMGAGFTGIVVVLLCQAMGLSDQWTGAVVGVLGWLGARASMVVVEKVVYKRLGIIRKEPKPEE</sequence>
<keyword evidence="1" id="KW-0472">Membrane</keyword>
<evidence type="ECO:0000313" key="2">
    <source>
        <dbReference type="EMBL" id="XDG30419.1"/>
    </source>
</evidence>
<accession>A0AB39AI46</accession>
<proteinExistence type="predicted"/>
<feature type="transmembrane region" description="Helical" evidence="1">
    <location>
        <begin position="79"/>
        <end position="101"/>
    </location>
</feature>
<keyword evidence="1" id="KW-0812">Transmembrane</keyword>
<evidence type="ECO:0000256" key="1">
    <source>
        <dbReference type="SAM" id="Phobius"/>
    </source>
</evidence>
<feature type="transmembrane region" description="Helical" evidence="1">
    <location>
        <begin position="12"/>
        <end position="32"/>
    </location>
</feature>
<keyword evidence="1" id="KW-1133">Transmembrane helix</keyword>
<dbReference type="EMBL" id="PP916319">
    <property type="protein sequence ID" value="XDG30419.1"/>
    <property type="molecule type" value="Genomic_DNA"/>
</dbReference>
<feature type="transmembrane region" description="Helical" evidence="1">
    <location>
        <begin position="53"/>
        <end position="73"/>
    </location>
</feature>
<reference evidence="2" key="1">
    <citation type="submission" date="2024-06" db="EMBL/GenBank/DDBJ databases">
        <authorList>
            <person name="Peters D.L."/>
        </authorList>
    </citation>
    <scope>NUCLEOTIDE SEQUENCE</scope>
</reference>
<reference evidence="2" key="2">
    <citation type="submission" date="2024-08" db="EMBL/GenBank/DDBJ databases">
        <title>Characterization of Pseudomonas aeruginosa phages for therapeutic use.</title>
        <authorList>
            <person name="Nour El-Din H."/>
        </authorList>
    </citation>
    <scope>NUCLEOTIDE SEQUENCE</scope>
</reference>
<name>A0AB39AI46_9VIRU</name>
<organism evidence="2">
    <name type="scientific">Pseudomonas phage vB_PaeS_HTN2</name>
    <dbReference type="NCBI Taxonomy" id="3236647"/>
    <lineage>
        <taxon>Viruses</taxon>
    </lineage>
</organism>